<proteinExistence type="predicted"/>
<sequence length="67" mass="7541">MHVGIVSRWGCVRYLNFINILNRNKTVYTVPVRLCDGVVLGWLRIAQSRIQMSVAAKTSAELALIPK</sequence>
<accession>S4P000</accession>
<organism evidence="1">
    <name type="scientific">Pararge aegeria</name>
    <name type="common">speckled wood butterfly</name>
    <dbReference type="NCBI Taxonomy" id="116150"/>
    <lineage>
        <taxon>Eukaryota</taxon>
        <taxon>Metazoa</taxon>
        <taxon>Ecdysozoa</taxon>
        <taxon>Arthropoda</taxon>
        <taxon>Hexapoda</taxon>
        <taxon>Insecta</taxon>
        <taxon>Pterygota</taxon>
        <taxon>Neoptera</taxon>
        <taxon>Endopterygota</taxon>
        <taxon>Lepidoptera</taxon>
        <taxon>Glossata</taxon>
        <taxon>Ditrysia</taxon>
        <taxon>Papilionoidea</taxon>
        <taxon>Nymphalidae</taxon>
        <taxon>Satyrinae</taxon>
        <taxon>Satyrini</taxon>
        <taxon>Parargina</taxon>
        <taxon>Pararge</taxon>
    </lineage>
</organism>
<reference evidence="1" key="2">
    <citation type="submission" date="2013-05" db="EMBL/GenBank/DDBJ databases">
        <authorList>
            <person name="Carter J.-M."/>
            <person name="Baker S.C."/>
            <person name="Pink R."/>
            <person name="Carter D.R.F."/>
            <person name="Collins A."/>
            <person name="Tomlin J."/>
            <person name="Gibbs M."/>
            <person name="Breuker C.J."/>
        </authorList>
    </citation>
    <scope>NUCLEOTIDE SEQUENCE</scope>
    <source>
        <tissue evidence="1">Ovary</tissue>
    </source>
</reference>
<name>S4P000_9NEOP</name>
<protein>
    <submittedName>
        <fullName evidence="1">Uncharacterized protein</fullName>
    </submittedName>
</protein>
<evidence type="ECO:0000313" key="1">
    <source>
        <dbReference type="EMBL" id="JAA83004.1"/>
    </source>
</evidence>
<dbReference type="EMBL" id="GAIX01009556">
    <property type="protein sequence ID" value="JAA83004.1"/>
    <property type="molecule type" value="Transcribed_RNA"/>
</dbReference>
<dbReference type="AlphaFoldDB" id="S4P000"/>
<reference evidence="1" key="1">
    <citation type="journal article" date="2013" name="BMC Genomics">
        <title>Unscrambling butterfly oogenesis.</title>
        <authorList>
            <person name="Carter J.M."/>
            <person name="Baker S.C."/>
            <person name="Pink R."/>
            <person name="Carter D.R."/>
            <person name="Collins A."/>
            <person name="Tomlin J."/>
            <person name="Gibbs M."/>
            <person name="Breuker C.J."/>
        </authorList>
    </citation>
    <scope>NUCLEOTIDE SEQUENCE</scope>
    <source>
        <tissue evidence="1">Ovary</tissue>
    </source>
</reference>